<dbReference type="EMBL" id="JARJCN010000004">
    <property type="protein sequence ID" value="KAJ7101517.1"/>
    <property type="molecule type" value="Genomic_DNA"/>
</dbReference>
<protein>
    <submittedName>
        <fullName evidence="1">Uncharacterized protein</fullName>
    </submittedName>
</protein>
<evidence type="ECO:0000313" key="1">
    <source>
        <dbReference type="EMBL" id="KAJ7101517.1"/>
    </source>
</evidence>
<dbReference type="Proteomes" id="UP001222325">
    <property type="component" value="Unassembled WGS sequence"/>
</dbReference>
<evidence type="ECO:0000313" key="2">
    <source>
        <dbReference type="Proteomes" id="UP001222325"/>
    </source>
</evidence>
<accession>A0AAD6UME7</accession>
<name>A0AAD6UME7_9AGAR</name>
<organism evidence="1 2">
    <name type="scientific">Mycena belliarum</name>
    <dbReference type="NCBI Taxonomy" id="1033014"/>
    <lineage>
        <taxon>Eukaryota</taxon>
        <taxon>Fungi</taxon>
        <taxon>Dikarya</taxon>
        <taxon>Basidiomycota</taxon>
        <taxon>Agaricomycotina</taxon>
        <taxon>Agaricomycetes</taxon>
        <taxon>Agaricomycetidae</taxon>
        <taxon>Agaricales</taxon>
        <taxon>Marasmiineae</taxon>
        <taxon>Mycenaceae</taxon>
        <taxon>Mycena</taxon>
    </lineage>
</organism>
<comment type="caution">
    <text evidence="1">The sequence shown here is derived from an EMBL/GenBank/DDBJ whole genome shotgun (WGS) entry which is preliminary data.</text>
</comment>
<keyword evidence="2" id="KW-1185">Reference proteome</keyword>
<proteinExistence type="predicted"/>
<reference evidence="1" key="1">
    <citation type="submission" date="2023-03" db="EMBL/GenBank/DDBJ databases">
        <title>Massive genome expansion in bonnet fungi (Mycena s.s.) driven by repeated elements and novel gene families across ecological guilds.</title>
        <authorList>
            <consortium name="Lawrence Berkeley National Laboratory"/>
            <person name="Harder C.B."/>
            <person name="Miyauchi S."/>
            <person name="Viragh M."/>
            <person name="Kuo A."/>
            <person name="Thoen E."/>
            <person name="Andreopoulos B."/>
            <person name="Lu D."/>
            <person name="Skrede I."/>
            <person name="Drula E."/>
            <person name="Henrissat B."/>
            <person name="Morin E."/>
            <person name="Kohler A."/>
            <person name="Barry K."/>
            <person name="LaButti K."/>
            <person name="Morin E."/>
            <person name="Salamov A."/>
            <person name="Lipzen A."/>
            <person name="Mereny Z."/>
            <person name="Hegedus B."/>
            <person name="Baldrian P."/>
            <person name="Stursova M."/>
            <person name="Weitz H."/>
            <person name="Taylor A."/>
            <person name="Grigoriev I.V."/>
            <person name="Nagy L.G."/>
            <person name="Martin F."/>
            <person name="Kauserud H."/>
        </authorList>
    </citation>
    <scope>NUCLEOTIDE SEQUENCE</scope>
    <source>
        <strain evidence="1">CBHHK173m</strain>
    </source>
</reference>
<gene>
    <name evidence="1" type="ORF">B0H15DRAFT_796292</name>
</gene>
<dbReference type="AlphaFoldDB" id="A0AAD6UME7"/>
<sequence length="262" mass="30640">MASSDGAVLLQPTFPEDIERTINEALLRDDRDMCSTMSLVASRFNIWTKPIALHTVIVRRRDNWMERVRHCLLPNAGFMRILALDMRSSEIWRRVPLPSEELALIRKLLEASERVAHLAVTWNIWSDLQHDCGPSLADLQYPAALRDLTVYAPPDLINPNPFRRWPQEYLPATDQCPNIENITYAVNRLPGYMPYFTDRCKWCMIVVLDRTEPYKDDAEKILQFKESEPNLSFQYIQHWHQVLGEWVAKMEGRESLLIHPRI</sequence>